<reference evidence="1" key="1">
    <citation type="journal article" date="2009" name="Plant Mol. Biol.">
        <title>Insights into corn genes derived from large-scale cDNA sequencing.</title>
        <authorList>
            <person name="Alexandrov N.N."/>
            <person name="Brover V.V."/>
            <person name="Freidin S."/>
            <person name="Troukhan M.E."/>
            <person name="Tatarinova T.V."/>
            <person name="Zhang H."/>
            <person name="Swaller T.J."/>
            <person name="Lu Y.P."/>
            <person name="Bouck J."/>
            <person name="Flavell R.B."/>
            <person name="Feldmann K.A."/>
        </authorList>
    </citation>
    <scope>NUCLEOTIDE SEQUENCE</scope>
</reference>
<protein>
    <submittedName>
        <fullName evidence="1">Uncharacterized protein</fullName>
    </submittedName>
</protein>
<organism evidence="1">
    <name type="scientific">Zea mays</name>
    <name type="common">Maize</name>
    <dbReference type="NCBI Taxonomy" id="4577"/>
    <lineage>
        <taxon>Eukaryota</taxon>
        <taxon>Viridiplantae</taxon>
        <taxon>Streptophyta</taxon>
        <taxon>Embryophyta</taxon>
        <taxon>Tracheophyta</taxon>
        <taxon>Spermatophyta</taxon>
        <taxon>Magnoliopsida</taxon>
        <taxon>Liliopsida</taxon>
        <taxon>Poales</taxon>
        <taxon>Poaceae</taxon>
        <taxon>PACMAD clade</taxon>
        <taxon>Panicoideae</taxon>
        <taxon>Andropogonodae</taxon>
        <taxon>Andropogoneae</taxon>
        <taxon>Tripsacinae</taxon>
        <taxon>Zea</taxon>
    </lineage>
</organism>
<proteinExistence type="evidence at transcript level"/>
<name>B6SZT6_MAIZE</name>
<sequence length="54" mass="6244">MISCDNRKVNRFLKSQGSYKISLGSHRLSTFVSVKHVCLLHFRIWQILLSLLGL</sequence>
<dbReference type="AlphaFoldDB" id="B6SZT6"/>
<accession>B6SZT6</accession>
<evidence type="ECO:0000313" key="1">
    <source>
        <dbReference type="EMBL" id="ACG30369.1"/>
    </source>
</evidence>
<dbReference type="EMBL" id="EU958251">
    <property type="protein sequence ID" value="ACG30369.1"/>
    <property type="molecule type" value="mRNA"/>
</dbReference>